<organism evidence="4 5">
    <name type="scientific">Candida tropicalis (strain ATCC MYA-3404 / T1)</name>
    <name type="common">Yeast</name>
    <dbReference type="NCBI Taxonomy" id="294747"/>
    <lineage>
        <taxon>Eukaryota</taxon>
        <taxon>Fungi</taxon>
        <taxon>Dikarya</taxon>
        <taxon>Ascomycota</taxon>
        <taxon>Saccharomycotina</taxon>
        <taxon>Pichiomycetes</taxon>
        <taxon>Debaryomycetaceae</taxon>
        <taxon>Candida/Lodderomyces clade</taxon>
        <taxon>Candida</taxon>
    </lineage>
</organism>
<feature type="region of interest" description="Disordered" evidence="1">
    <location>
        <begin position="1"/>
        <end position="31"/>
    </location>
</feature>
<dbReference type="InterPro" id="IPR059066">
    <property type="entry name" value="Ig_Tag1-like_5th"/>
</dbReference>
<accession>C5MFQ8</accession>
<keyword evidence="5" id="KW-1185">Reference proteome</keyword>
<evidence type="ECO:0000256" key="1">
    <source>
        <dbReference type="SAM" id="MobiDB-lite"/>
    </source>
</evidence>
<gene>
    <name evidence="4" type="ORF">CTRG_04901</name>
</gene>
<dbReference type="PANTHER" id="PTHR35895">
    <property type="entry name" value="CHROMOSOME 16, WHOLE GENOME SHOTGUN SEQUENCE"/>
    <property type="match status" value="1"/>
</dbReference>
<evidence type="ECO:0000313" key="4">
    <source>
        <dbReference type="EMBL" id="EER31171.1"/>
    </source>
</evidence>
<dbReference type="OrthoDB" id="5596576at2759"/>
<sequence>MTSNNQDISPTESENYPTINIDQTTAPLERTTSPRITLTRPSDVNINHDVENLVSPHVIEIQPQHESTEETPLLANVDIDKNVPSRGKKLSRIYSLMVIYSMIIVIFVLLGCIIYNVVINLESSIDKSIHLNINEVSMQEITPSGIDVHINGEVEINYNKIDNSIQRNMVKLFTGVFGSLVISNLQPVEIYTKFIDLNSPFIHLVDSSPPPLEVEIINMANTTIDFVSKCQFVSTGFVEFLKYYYQLDDEIKFEIKGLSKEVEIQSWFIKKVVTNVEFHDFITVNKNEIVPDVNIDKFDLSSNGGQEINIQADASIITRLLPLGINLQFDPINWNLFFEDCDNGMINVGDWKSSPFEITPNEPISLTVIGNITSMPDPLMEDCENDGKSPINRILEKYLNEEPIEFYLQMKEQGNIPDWIFKFLHDSPIKLAIKLPKINLGYIPLDFTINSSELDLKDNLTTTMNSNLSIITKRSNIDFDVSQFKINFELLGRKKSTILVGSSNNEFVKLNMTQNGYLNIAALLPNMDLAVPDPAELGFVINQLLNNFIIQSDMYMSADIRDTTVSLPFWKDPKVIKHVSIPAVQILPRVHSLDYTQDLLNNLTIDNIFLIESSDTNMRLLVDLTLLNPTNFTIDLSDEIILGISKNNSLIDLITIKNCHIPRGDFFNVTLEMNIQALNYYDHANLEYSISSFLSGKNLTIDVVNNSASSWALNELIKQINVNDLIVYSPPDLHKKFIIDATIYPLSSDVQITVFNPIQNSEIVVEVYTAYAKTHDDEQINLGHLLHRERLVIPPGLYKTPRLPIKIESLGMDIFKKYFNGELNVEVDVVFKVEIDQFDVQLFYKGDIDTKVGTHII</sequence>
<keyword evidence="2" id="KW-0472">Membrane</keyword>
<dbReference type="VEuPathDB" id="FungiDB:CTRG_04901"/>
<feature type="domain" description="Tag1-like fifth Ig-like" evidence="3">
    <location>
        <begin position="734"/>
        <end position="842"/>
    </location>
</feature>
<dbReference type="HOGENOM" id="CLU_340646_0_0_1"/>
<reference evidence="4 5" key="1">
    <citation type="journal article" date="2009" name="Nature">
        <title>Evolution of pathogenicity and sexual reproduction in eight Candida genomes.</title>
        <authorList>
            <person name="Butler G."/>
            <person name="Rasmussen M.D."/>
            <person name="Lin M.F."/>
            <person name="Santos M.A."/>
            <person name="Sakthikumar S."/>
            <person name="Munro C.A."/>
            <person name="Rheinbay E."/>
            <person name="Grabherr M."/>
            <person name="Forche A."/>
            <person name="Reedy J.L."/>
            <person name="Agrafioti I."/>
            <person name="Arnaud M.B."/>
            <person name="Bates S."/>
            <person name="Brown A.J."/>
            <person name="Brunke S."/>
            <person name="Costanzo M.C."/>
            <person name="Fitzpatrick D.A."/>
            <person name="de Groot P.W."/>
            <person name="Harris D."/>
            <person name="Hoyer L.L."/>
            <person name="Hube B."/>
            <person name="Klis F.M."/>
            <person name="Kodira C."/>
            <person name="Lennard N."/>
            <person name="Logue M.E."/>
            <person name="Martin R."/>
            <person name="Neiman A.M."/>
            <person name="Nikolaou E."/>
            <person name="Quail M.A."/>
            <person name="Quinn J."/>
            <person name="Santos M.C."/>
            <person name="Schmitzberger F.F."/>
            <person name="Sherlock G."/>
            <person name="Shah P."/>
            <person name="Silverstein K.A."/>
            <person name="Skrzypek M.S."/>
            <person name="Soll D."/>
            <person name="Staggs R."/>
            <person name="Stansfield I."/>
            <person name="Stumpf M.P."/>
            <person name="Sudbery P.E."/>
            <person name="Srikantha T."/>
            <person name="Zeng Q."/>
            <person name="Berman J."/>
            <person name="Berriman M."/>
            <person name="Heitman J."/>
            <person name="Gow N.A."/>
            <person name="Lorenz M.C."/>
            <person name="Birren B.W."/>
            <person name="Kellis M."/>
            <person name="Cuomo C.A."/>
        </authorList>
    </citation>
    <scope>NUCLEOTIDE SEQUENCE [LARGE SCALE GENOMIC DNA]</scope>
    <source>
        <strain evidence="5">ATCC MYA-3404 / T1</strain>
    </source>
</reference>
<protein>
    <recommendedName>
        <fullName evidence="3">Tag1-like fifth Ig-like domain-containing protein</fullName>
    </recommendedName>
</protein>
<dbReference type="Pfam" id="PF26153">
    <property type="entry name" value="LEA-2L_5"/>
    <property type="match status" value="1"/>
</dbReference>
<dbReference type="GO" id="GO:0000329">
    <property type="term" value="C:fungal-type vacuole membrane"/>
    <property type="evidence" value="ECO:0007669"/>
    <property type="project" value="InterPro"/>
</dbReference>
<dbReference type="KEGG" id="ctp:CTRG_04901"/>
<proteinExistence type="predicted"/>
<keyword evidence="2" id="KW-1133">Transmembrane helix</keyword>
<keyword evidence="2" id="KW-0812">Transmembrane</keyword>
<dbReference type="InterPro" id="IPR046368">
    <property type="entry name" value="Tag1"/>
</dbReference>
<dbReference type="PANTHER" id="PTHR35895:SF3">
    <property type="entry name" value="PRE-RRNA PROCESSING PROTEIN"/>
    <property type="match status" value="1"/>
</dbReference>
<dbReference type="AlphaFoldDB" id="C5MFQ8"/>
<evidence type="ECO:0000256" key="2">
    <source>
        <dbReference type="SAM" id="Phobius"/>
    </source>
</evidence>
<dbReference type="GeneID" id="8298904"/>
<evidence type="ECO:0000259" key="3">
    <source>
        <dbReference type="Pfam" id="PF26153"/>
    </source>
</evidence>
<evidence type="ECO:0000313" key="5">
    <source>
        <dbReference type="Proteomes" id="UP000002037"/>
    </source>
</evidence>
<dbReference type="EMBL" id="GG692401">
    <property type="protein sequence ID" value="EER31171.1"/>
    <property type="molecule type" value="Genomic_DNA"/>
</dbReference>
<feature type="transmembrane region" description="Helical" evidence="2">
    <location>
        <begin position="93"/>
        <end position="118"/>
    </location>
</feature>
<dbReference type="Pfam" id="PF26174">
    <property type="entry name" value="LEA-2_1"/>
    <property type="match status" value="1"/>
</dbReference>
<name>C5MFQ8_CANTT</name>
<dbReference type="eggNOG" id="ENOG502QZVV">
    <property type="taxonomic scope" value="Eukaryota"/>
</dbReference>
<dbReference type="RefSeq" id="XP_002550603.1">
    <property type="nucleotide sequence ID" value="XM_002550557.1"/>
</dbReference>
<dbReference type="Proteomes" id="UP000002037">
    <property type="component" value="Unassembled WGS sequence"/>
</dbReference>